<sequence>MDSISNSLSTQIVATLSSSLSAHVIAAISPQVASILTASETLKTNINKITKVKTMLAEQPGTPKLYSAAVQQNAQTPAPILAALVRAAARDHQILFDPTPGQALFAPEVTSADIAGKMMQAFMASQTDDRPKIHIKAITRLRNGGLIIELTTTAAAQWIRRPENQLAIVNALDIAATIKDRCFSVIVPFLPITSSIKDPAWLRTVEEENEMISGVIESANGIKPRQCRAPNQHITHTIIHFTDPHSANNVLHDGIYIGQEKLHPCKDKGSLYNASVVSYGAMWQRTARLYRIHVELVERTTTPTTAMCSAPSIASAVILMIMPVGTATVPNSNPNAQGSTLSILKTLCLTSLLTTLGLRSCCLLNQPHPIRCRPHHHQGTHPILPFARQTSHSNHGDPPGATNHGELHITTVTMDSGLLPQWAQTQSQSLPMPLKPGILT</sequence>
<dbReference type="OrthoDB" id="2800503at2759"/>
<dbReference type="InParanoid" id="A0A0D0BHW9"/>
<organism evidence="1 2">
    <name type="scientific">Suillus luteus UH-Slu-Lm8-n1</name>
    <dbReference type="NCBI Taxonomy" id="930992"/>
    <lineage>
        <taxon>Eukaryota</taxon>
        <taxon>Fungi</taxon>
        <taxon>Dikarya</taxon>
        <taxon>Basidiomycota</taxon>
        <taxon>Agaricomycotina</taxon>
        <taxon>Agaricomycetes</taxon>
        <taxon>Agaricomycetidae</taxon>
        <taxon>Boletales</taxon>
        <taxon>Suillineae</taxon>
        <taxon>Suillaceae</taxon>
        <taxon>Suillus</taxon>
    </lineage>
</organism>
<proteinExistence type="predicted"/>
<dbReference type="AlphaFoldDB" id="A0A0D0BHW9"/>
<gene>
    <name evidence="1" type="ORF">CY34DRAFT_106718</name>
</gene>
<reference evidence="1 2" key="1">
    <citation type="submission" date="2014-04" db="EMBL/GenBank/DDBJ databases">
        <authorList>
            <consortium name="DOE Joint Genome Institute"/>
            <person name="Kuo A."/>
            <person name="Ruytinx J."/>
            <person name="Rineau F."/>
            <person name="Colpaert J."/>
            <person name="Kohler A."/>
            <person name="Nagy L.G."/>
            <person name="Floudas D."/>
            <person name="Copeland A."/>
            <person name="Barry K.W."/>
            <person name="Cichocki N."/>
            <person name="Veneault-Fourrey C."/>
            <person name="LaButti K."/>
            <person name="Lindquist E.A."/>
            <person name="Lipzen A."/>
            <person name="Lundell T."/>
            <person name="Morin E."/>
            <person name="Murat C."/>
            <person name="Sun H."/>
            <person name="Tunlid A."/>
            <person name="Henrissat B."/>
            <person name="Grigoriev I.V."/>
            <person name="Hibbett D.S."/>
            <person name="Martin F."/>
            <person name="Nordberg H.P."/>
            <person name="Cantor M.N."/>
            <person name="Hua S.X."/>
        </authorList>
    </citation>
    <scope>NUCLEOTIDE SEQUENCE [LARGE SCALE GENOMIC DNA]</scope>
    <source>
        <strain evidence="1 2">UH-Slu-Lm8-n1</strain>
    </source>
</reference>
<evidence type="ECO:0000313" key="1">
    <source>
        <dbReference type="EMBL" id="KIK42773.1"/>
    </source>
</evidence>
<reference evidence="2" key="2">
    <citation type="submission" date="2015-01" db="EMBL/GenBank/DDBJ databases">
        <title>Evolutionary Origins and Diversification of the Mycorrhizal Mutualists.</title>
        <authorList>
            <consortium name="DOE Joint Genome Institute"/>
            <consortium name="Mycorrhizal Genomics Consortium"/>
            <person name="Kohler A."/>
            <person name="Kuo A."/>
            <person name="Nagy L.G."/>
            <person name="Floudas D."/>
            <person name="Copeland A."/>
            <person name="Barry K.W."/>
            <person name="Cichocki N."/>
            <person name="Veneault-Fourrey C."/>
            <person name="LaButti K."/>
            <person name="Lindquist E.A."/>
            <person name="Lipzen A."/>
            <person name="Lundell T."/>
            <person name="Morin E."/>
            <person name="Murat C."/>
            <person name="Riley R."/>
            <person name="Ohm R."/>
            <person name="Sun H."/>
            <person name="Tunlid A."/>
            <person name="Henrissat B."/>
            <person name="Grigoriev I.V."/>
            <person name="Hibbett D.S."/>
            <person name="Martin F."/>
        </authorList>
    </citation>
    <scope>NUCLEOTIDE SEQUENCE [LARGE SCALE GENOMIC DNA]</scope>
    <source>
        <strain evidence="2">UH-Slu-Lm8-n1</strain>
    </source>
</reference>
<dbReference type="HOGENOM" id="CLU_622836_0_0_1"/>
<name>A0A0D0BHW9_9AGAM</name>
<evidence type="ECO:0000313" key="2">
    <source>
        <dbReference type="Proteomes" id="UP000054485"/>
    </source>
</evidence>
<accession>A0A0D0BHW9</accession>
<protein>
    <submittedName>
        <fullName evidence="1">Uncharacterized protein</fullName>
    </submittedName>
</protein>
<dbReference type="Proteomes" id="UP000054485">
    <property type="component" value="Unassembled WGS sequence"/>
</dbReference>
<dbReference type="EMBL" id="KN835229">
    <property type="protein sequence ID" value="KIK42773.1"/>
    <property type="molecule type" value="Genomic_DNA"/>
</dbReference>
<keyword evidence="2" id="KW-1185">Reference proteome</keyword>